<dbReference type="InterPro" id="IPR013087">
    <property type="entry name" value="Znf_C2H2_type"/>
</dbReference>
<accession>A0A8E0RUJ1</accession>
<feature type="compositionally biased region" description="Polar residues" evidence="2">
    <location>
        <begin position="388"/>
        <end position="408"/>
    </location>
</feature>
<feature type="domain" description="C2H2-type" evidence="3">
    <location>
        <begin position="616"/>
        <end position="644"/>
    </location>
</feature>
<dbReference type="InterPro" id="IPR046341">
    <property type="entry name" value="SET_dom_sf"/>
</dbReference>
<comment type="caution">
    <text evidence="5">The sequence shown here is derived from an EMBL/GenBank/DDBJ whole genome shotgun (WGS) entry which is preliminary data.</text>
</comment>
<reference evidence="5" key="1">
    <citation type="submission" date="2019-05" db="EMBL/GenBank/DDBJ databases">
        <title>Annotation for the trematode Fasciolopsis buski.</title>
        <authorList>
            <person name="Choi Y.-J."/>
        </authorList>
    </citation>
    <scope>NUCLEOTIDE SEQUENCE</scope>
    <source>
        <strain evidence="5">HT</strain>
        <tissue evidence="5">Whole worm</tissue>
    </source>
</reference>
<evidence type="ECO:0000259" key="3">
    <source>
        <dbReference type="PROSITE" id="PS50157"/>
    </source>
</evidence>
<evidence type="ECO:0000259" key="4">
    <source>
        <dbReference type="PROSITE" id="PS50280"/>
    </source>
</evidence>
<dbReference type="SMART" id="SM00355">
    <property type="entry name" value="ZnF_C2H2"/>
    <property type="match status" value="3"/>
</dbReference>
<organism evidence="5 6">
    <name type="scientific">Fasciolopsis buskii</name>
    <dbReference type="NCBI Taxonomy" id="27845"/>
    <lineage>
        <taxon>Eukaryota</taxon>
        <taxon>Metazoa</taxon>
        <taxon>Spiralia</taxon>
        <taxon>Lophotrochozoa</taxon>
        <taxon>Platyhelminthes</taxon>
        <taxon>Trematoda</taxon>
        <taxon>Digenea</taxon>
        <taxon>Plagiorchiida</taxon>
        <taxon>Echinostomata</taxon>
        <taxon>Echinostomatoidea</taxon>
        <taxon>Fasciolidae</taxon>
        <taxon>Fasciolopsis</taxon>
    </lineage>
</organism>
<dbReference type="PROSITE" id="PS00028">
    <property type="entry name" value="ZINC_FINGER_C2H2_1"/>
    <property type="match status" value="2"/>
</dbReference>
<protein>
    <submittedName>
        <fullName evidence="5">Uncharacterized protein</fullName>
    </submittedName>
</protein>
<evidence type="ECO:0000313" key="5">
    <source>
        <dbReference type="EMBL" id="KAA0190810.1"/>
    </source>
</evidence>
<dbReference type="PROSITE" id="PS50157">
    <property type="entry name" value="ZINC_FINGER_C2H2_2"/>
    <property type="match status" value="1"/>
</dbReference>
<keyword evidence="1" id="KW-0863">Zinc-finger</keyword>
<feature type="compositionally biased region" description="Low complexity" evidence="2">
    <location>
        <begin position="455"/>
        <end position="466"/>
    </location>
</feature>
<feature type="domain" description="SET" evidence="4">
    <location>
        <begin position="257"/>
        <end position="382"/>
    </location>
</feature>
<keyword evidence="1" id="KW-0479">Metal-binding</keyword>
<evidence type="ECO:0000256" key="1">
    <source>
        <dbReference type="PROSITE-ProRule" id="PRU00042"/>
    </source>
</evidence>
<feature type="compositionally biased region" description="Polar residues" evidence="2">
    <location>
        <begin position="467"/>
        <end position="477"/>
    </location>
</feature>
<dbReference type="Proteomes" id="UP000728185">
    <property type="component" value="Unassembled WGS sequence"/>
</dbReference>
<keyword evidence="6" id="KW-1185">Reference proteome</keyword>
<name>A0A8E0RUJ1_9TREM</name>
<dbReference type="GO" id="GO:0008270">
    <property type="term" value="F:zinc ion binding"/>
    <property type="evidence" value="ECO:0007669"/>
    <property type="project" value="UniProtKB-KW"/>
</dbReference>
<dbReference type="Pfam" id="PF21549">
    <property type="entry name" value="PRDM2_PR"/>
    <property type="match status" value="1"/>
</dbReference>
<feature type="compositionally biased region" description="Basic and acidic residues" evidence="2">
    <location>
        <begin position="485"/>
        <end position="494"/>
    </location>
</feature>
<dbReference type="PROSITE" id="PS50280">
    <property type="entry name" value="SET"/>
    <property type="match status" value="1"/>
</dbReference>
<feature type="region of interest" description="Disordered" evidence="2">
    <location>
        <begin position="388"/>
        <end position="416"/>
    </location>
</feature>
<dbReference type="EMBL" id="LUCM01006769">
    <property type="protein sequence ID" value="KAA0190810.1"/>
    <property type="molecule type" value="Genomic_DNA"/>
</dbReference>
<proteinExistence type="predicted"/>
<dbReference type="OrthoDB" id="3535323at2759"/>
<dbReference type="InterPro" id="IPR001214">
    <property type="entry name" value="SET_dom"/>
</dbReference>
<dbReference type="Gene3D" id="2.170.270.10">
    <property type="entry name" value="SET domain"/>
    <property type="match status" value="1"/>
</dbReference>
<gene>
    <name evidence="5" type="ORF">FBUS_07590</name>
</gene>
<dbReference type="AlphaFoldDB" id="A0A8E0RUJ1"/>
<sequence>MNVPPEEASNLFFQQASTIMPVSVLDFDADSSGCTFPAPDYIPQQVSNCPGDFPASSRAPLIPISSVLIPVANEVVGGVDVDSVISTTEYNVPSEFGAYTCIPSSDRVLPAGSLQSAEIQPGISMGTQRPLLYSMDPAPLSTPVVSFVDSTELNDQYTTVSASVSFVDTEAVVNMSVAPARVRKCGRPRKNPVSVDSELTKTAIIPNKTTEVPPYNPSHFWCPLCEVAYTVSMCPIHPITIEVDRLVPTYARLTLPAGLEIDDRSETVRVLCTRRWPACTRFGPVVAPLVTEAQLQSNPDWQLDCPFRLDPTNSSEPVHYLKLSDESVCNWMMFVRRDDNLSTFSRRPRRPNCVVYQSGSDGIFFLTTKPIRPGEELLVTFAPPYANKSHSVNQSQPDSNLATKSLSEPSRPKRSVPPDEIHCFRCTITFHSEEAFGVHCLGHPDESAVRGFDVSESSTASSGATSLQDRLQPQSDTGYIRLRKPSSDDRGDAVTSDEKRTAYFRSTLQCSICFISFQGLPKLVEHTNIAHSVAHPRIFKSPPCSRPAPTPSYLGDMADEFVISSDLDAEQLITKCGSSCDFNGSNPPSVLSGENFIVVDLTNASQNLLEQTFWAYGCGQCKQRFPSMLALEQHKDTLHNGVNPISSFVSHQLQLDELLPPSFPESDMALTLSMKKTTMLHQKEVIHEDPHGYDVRQNDGKIII</sequence>
<feature type="region of interest" description="Disordered" evidence="2">
    <location>
        <begin position="452"/>
        <end position="494"/>
    </location>
</feature>
<evidence type="ECO:0000313" key="6">
    <source>
        <dbReference type="Proteomes" id="UP000728185"/>
    </source>
</evidence>
<evidence type="ECO:0000256" key="2">
    <source>
        <dbReference type="SAM" id="MobiDB-lite"/>
    </source>
</evidence>
<keyword evidence="1" id="KW-0862">Zinc</keyword>